<evidence type="ECO:0000256" key="3">
    <source>
        <dbReference type="ARBA" id="ARBA00023015"/>
    </source>
</evidence>
<name>A0A182RJR2_ANOFN</name>
<feature type="region of interest" description="Disordered" evidence="6">
    <location>
        <begin position="306"/>
        <end position="339"/>
    </location>
</feature>
<dbReference type="VEuPathDB" id="VectorBase:AFUN2_003448"/>
<feature type="compositionally biased region" description="Polar residues" evidence="6">
    <location>
        <begin position="202"/>
        <end position="217"/>
    </location>
</feature>
<dbReference type="AlphaFoldDB" id="A0A182RJR2"/>
<keyword evidence="5" id="KW-0539">Nucleus</keyword>
<feature type="region of interest" description="Disordered" evidence="6">
    <location>
        <begin position="153"/>
        <end position="224"/>
    </location>
</feature>
<accession>A0A182RJR2</accession>
<evidence type="ECO:0000256" key="1">
    <source>
        <dbReference type="ARBA" id="ARBA00004123"/>
    </source>
</evidence>
<dbReference type="Pfam" id="PF10198">
    <property type="entry name" value="Ada3"/>
    <property type="match status" value="1"/>
</dbReference>
<dbReference type="InterPro" id="IPR019340">
    <property type="entry name" value="Histone_AcTrfase_su3"/>
</dbReference>
<dbReference type="PANTHER" id="PTHR13556">
    <property type="entry name" value="TRANSCRIPTIONAL ADAPTER 3-RELATED"/>
    <property type="match status" value="1"/>
</dbReference>
<dbReference type="GO" id="GO:0000124">
    <property type="term" value="C:SAGA complex"/>
    <property type="evidence" value="ECO:0007669"/>
    <property type="project" value="TreeGrafter"/>
</dbReference>
<dbReference type="VEuPathDB" id="VectorBase:AFUN006480"/>
<feature type="compositionally biased region" description="Polar residues" evidence="6">
    <location>
        <begin position="313"/>
        <end position="327"/>
    </location>
</feature>
<evidence type="ECO:0000313" key="7">
    <source>
        <dbReference type="EnsemblMetazoa" id="AFUN006480-PA"/>
    </source>
</evidence>
<keyword evidence="3" id="KW-0805">Transcription regulation</keyword>
<protein>
    <submittedName>
        <fullName evidence="7">Uncharacterized protein</fullName>
    </submittedName>
</protein>
<dbReference type="PANTHER" id="PTHR13556:SF2">
    <property type="entry name" value="TRANSCRIPTIONAL ADAPTER 3"/>
    <property type="match status" value="1"/>
</dbReference>
<feature type="compositionally biased region" description="Basic and acidic residues" evidence="6">
    <location>
        <begin position="175"/>
        <end position="186"/>
    </location>
</feature>
<reference evidence="7" key="1">
    <citation type="submission" date="2020-05" db="UniProtKB">
        <authorList>
            <consortium name="EnsemblMetazoa"/>
        </authorList>
    </citation>
    <scope>IDENTIFICATION</scope>
    <source>
        <strain evidence="7">FUMOZ</strain>
    </source>
</reference>
<comment type="similarity">
    <text evidence="2">Belongs to the NGG1 family.</text>
</comment>
<sequence length="521" mass="57914">MRCSFCKQIELSRYIFGIGIMTDKGLLKRISLSSKSRSSFPSGSGVSAGASSVPSTVGVGPGCSKLPPVKPSLVTSIPSPGSPDQSVLFPHIKTLDNSKVLPKYTAALANTTEELIPAEDLDTIQLELELLLSTVALRSRVLKAELETIDKADERRERKGKHLERAPSSPGKRKRLEEKQKLRESAGKLFGHQMKLSKMKHSSTLVPPSPAPSQNTDDSMDAVPFLPQNHHLQHLSSDSSKPIVPKNDTPNKFWLSVEPYCMPISHEDLKLLDDLLEEYSGPLIPPIPELGPHYSTQWAADDIKEEQDGVANSVGSKSKSKTLTNGDASKKEKVMGEGITGPLTQRLVSALMEENLHPDCSSNENSNSSSDATHSNHARSAVALLKNGISIERRLRRELIEQGILDADDMPKSQQDDEILSEINRVRTELAVIAEYNSNEIRKLQSMAKDEMKRIEVKRKLDRVDQEIMDTYQKVIAARLKRRPLTKQERDEVYRLTEEQKRLSDQLELMPVHGPFGRTTN</sequence>
<dbReference type="EnsemblMetazoa" id="AFUN006480-RA">
    <property type="protein sequence ID" value="AFUN006480-PA"/>
    <property type="gene ID" value="AFUN006480"/>
</dbReference>
<evidence type="ECO:0000256" key="2">
    <source>
        <dbReference type="ARBA" id="ARBA00005330"/>
    </source>
</evidence>
<dbReference type="GO" id="GO:0006357">
    <property type="term" value="P:regulation of transcription by RNA polymerase II"/>
    <property type="evidence" value="ECO:0007669"/>
    <property type="project" value="TreeGrafter"/>
</dbReference>
<dbReference type="GO" id="GO:0003713">
    <property type="term" value="F:transcription coactivator activity"/>
    <property type="evidence" value="ECO:0007669"/>
    <property type="project" value="TreeGrafter"/>
</dbReference>
<dbReference type="GO" id="GO:0005634">
    <property type="term" value="C:nucleus"/>
    <property type="evidence" value="ECO:0007669"/>
    <property type="project" value="UniProtKB-SubCell"/>
</dbReference>
<dbReference type="STRING" id="62324.A0A182RJR2"/>
<evidence type="ECO:0000256" key="6">
    <source>
        <dbReference type="SAM" id="MobiDB-lite"/>
    </source>
</evidence>
<evidence type="ECO:0000256" key="5">
    <source>
        <dbReference type="ARBA" id="ARBA00023242"/>
    </source>
</evidence>
<evidence type="ECO:0000256" key="4">
    <source>
        <dbReference type="ARBA" id="ARBA00023163"/>
    </source>
</evidence>
<keyword evidence="4" id="KW-0804">Transcription</keyword>
<comment type="subcellular location">
    <subcellularLocation>
        <location evidence="1">Nucleus</location>
    </subcellularLocation>
</comment>
<proteinExistence type="inferred from homology"/>
<organism evidence="7">
    <name type="scientific">Anopheles funestus</name>
    <name type="common">African malaria mosquito</name>
    <dbReference type="NCBI Taxonomy" id="62324"/>
    <lineage>
        <taxon>Eukaryota</taxon>
        <taxon>Metazoa</taxon>
        <taxon>Ecdysozoa</taxon>
        <taxon>Arthropoda</taxon>
        <taxon>Hexapoda</taxon>
        <taxon>Insecta</taxon>
        <taxon>Pterygota</taxon>
        <taxon>Neoptera</taxon>
        <taxon>Endopterygota</taxon>
        <taxon>Diptera</taxon>
        <taxon>Nematocera</taxon>
        <taxon>Culicoidea</taxon>
        <taxon>Culicidae</taxon>
        <taxon>Anophelinae</taxon>
        <taxon>Anopheles</taxon>
    </lineage>
</organism>